<name>A0A1E3IYC0_9TREE</name>
<evidence type="ECO:0000313" key="3">
    <source>
        <dbReference type="Proteomes" id="UP000094819"/>
    </source>
</evidence>
<dbReference type="GeneID" id="30194626"/>
<dbReference type="Proteomes" id="UP000094819">
    <property type="component" value="Unassembled WGS sequence"/>
</dbReference>
<comment type="caution">
    <text evidence="2">The sequence shown here is derived from an EMBL/GenBank/DDBJ whole genome shotgun (WGS) entry which is preliminary data.</text>
</comment>
<gene>
    <name evidence="2" type="ORF">L198_05413</name>
</gene>
<keyword evidence="1" id="KW-0472">Membrane</keyword>
<keyword evidence="3" id="KW-1185">Reference proteome</keyword>
<sequence>MYRKLLLKRAMLATRTTAARKLSSAAQVGPLKALIHSTPVRAEAYPLIGAVLLACSSATFIGVLPKIVISFAGHPNMETSNLSFLHSERLHNLRKHYYNQASEAVVQWETMIH</sequence>
<organism evidence="2 3">
    <name type="scientific">Cryptococcus wingfieldii CBS 7118</name>
    <dbReference type="NCBI Taxonomy" id="1295528"/>
    <lineage>
        <taxon>Eukaryota</taxon>
        <taxon>Fungi</taxon>
        <taxon>Dikarya</taxon>
        <taxon>Basidiomycota</taxon>
        <taxon>Agaricomycotina</taxon>
        <taxon>Tremellomycetes</taxon>
        <taxon>Tremellales</taxon>
        <taxon>Cryptococcaceae</taxon>
        <taxon>Cryptococcus</taxon>
    </lineage>
</organism>
<proteinExistence type="predicted"/>
<protein>
    <submittedName>
        <fullName evidence="2">Uncharacterized protein</fullName>
    </submittedName>
</protein>
<reference evidence="2 3" key="1">
    <citation type="submission" date="2016-06" db="EMBL/GenBank/DDBJ databases">
        <title>Evolution of pathogenesis and genome organization in the Tremellales.</title>
        <authorList>
            <person name="Cuomo C."/>
            <person name="Litvintseva A."/>
            <person name="Heitman J."/>
            <person name="Chen Y."/>
            <person name="Sun S."/>
            <person name="Springer D."/>
            <person name="Dromer F."/>
            <person name="Young S."/>
            <person name="Zeng Q."/>
            <person name="Chapman S."/>
            <person name="Gujja S."/>
            <person name="Saif S."/>
            <person name="Birren B."/>
        </authorList>
    </citation>
    <scope>NUCLEOTIDE SEQUENCE [LARGE SCALE GENOMIC DNA]</scope>
    <source>
        <strain evidence="2 3">CBS 7118</strain>
    </source>
</reference>
<feature type="transmembrane region" description="Helical" evidence="1">
    <location>
        <begin position="44"/>
        <end position="64"/>
    </location>
</feature>
<evidence type="ECO:0000313" key="2">
    <source>
        <dbReference type="EMBL" id="ODN93548.1"/>
    </source>
</evidence>
<dbReference type="EMBL" id="AWGH01000016">
    <property type="protein sequence ID" value="ODN93548.1"/>
    <property type="molecule type" value="Genomic_DNA"/>
</dbReference>
<dbReference type="RefSeq" id="XP_019030653.1">
    <property type="nucleotide sequence ID" value="XM_019177500.1"/>
</dbReference>
<dbReference type="AlphaFoldDB" id="A0A1E3IYC0"/>
<evidence type="ECO:0000256" key="1">
    <source>
        <dbReference type="SAM" id="Phobius"/>
    </source>
</evidence>
<keyword evidence="1" id="KW-1133">Transmembrane helix</keyword>
<accession>A0A1E3IYC0</accession>
<dbReference type="OrthoDB" id="10331194at2759"/>
<keyword evidence="1" id="KW-0812">Transmembrane</keyword>